<dbReference type="EMBL" id="LAFY01000334">
    <property type="protein sequence ID" value="KJY00113.1"/>
    <property type="molecule type" value="Genomic_DNA"/>
</dbReference>
<dbReference type="OrthoDB" id="4971611at2759"/>
<evidence type="ECO:0008006" key="3">
    <source>
        <dbReference type="Google" id="ProtNLM"/>
    </source>
</evidence>
<reference evidence="1 2" key="1">
    <citation type="submission" date="2015-03" db="EMBL/GenBank/DDBJ databases">
        <title>RNA-seq based gene annotation and comparative genomics of four Zymoseptoria species reveal species-specific pathogenicity related genes and transposable element activity.</title>
        <authorList>
            <person name="Grandaubert J."/>
            <person name="Bhattacharyya A."/>
            <person name="Stukenbrock E.H."/>
        </authorList>
    </citation>
    <scope>NUCLEOTIDE SEQUENCE [LARGE SCALE GENOMIC DNA]</scope>
    <source>
        <strain evidence="1 2">Zb18110</strain>
    </source>
</reference>
<evidence type="ECO:0000313" key="2">
    <source>
        <dbReference type="Proteomes" id="UP000033647"/>
    </source>
</evidence>
<comment type="caution">
    <text evidence="1">The sequence shown here is derived from an EMBL/GenBank/DDBJ whole genome shotgun (WGS) entry which is preliminary data.</text>
</comment>
<name>A0A0F4GSU8_9PEZI</name>
<dbReference type="Gene3D" id="3.10.450.50">
    <property type="match status" value="1"/>
</dbReference>
<protein>
    <recommendedName>
        <fullName evidence="3">SnoaL-like domain-containing protein</fullName>
    </recommendedName>
</protein>
<dbReference type="InterPro" id="IPR032710">
    <property type="entry name" value="NTF2-like_dom_sf"/>
</dbReference>
<keyword evidence="2" id="KW-1185">Reference proteome</keyword>
<dbReference type="SUPFAM" id="SSF54427">
    <property type="entry name" value="NTF2-like"/>
    <property type="match status" value="1"/>
</dbReference>
<dbReference type="AlphaFoldDB" id="A0A0F4GSU8"/>
<proteinExistence type="predicted"/>
<organism evidence="1 2">
    <name type="scientific">Zymoseptoria brevis</name>
    <dbReference type="NCBI Taxonomy" id="1047168"/>
    <lineage>
        <taxon>Eukaryota</taxon>
        <taxon>Fungi</taxon>
        <taxon>Dikarya</taxon>
        <taxon>Ascomycota</taxon>
        <taxon>Pezizomycotina</taxon>
        <taxon>Dothideomycetes</taxon>
        <taxon>Dothideomycetidae</taxon>
        <taxon>Mycosphaerellales</taxon>
        <taxon>Mycosphaerellaceae</taxon>
        <taxon>Zymoseptoria</taxon>
    </lineage>
</organism>
<accession>A0A0F4GSU8</accession>
<dbReference type="STRING" id="1047168.A0A0F4GSU8"/>
<evidence type="ECO:0000313" key="1">
    <source>
        <dbReference type="EMBL" id="KJY00113.1"/>
    </source>
</evidence>
<dbReference type="Proteomes" id="UP000033647">
    <property type="component" value="Unassembled WGS sequence"/>
</dbReference>
<gene>
    <name evidence="1" type="ORF">TI39_contig342g00025</name>
</gene>
<sequence length="164" mass="18669">MATSLFKVTFPLTPEAVCSHPVLGFYAAYGQAFPKTPEEWKTVPFEDWYSADCQTIQVNGTVIDGGEQSWDFFRRLYASFPKVEREVLSFIVEEDETNQVYKLHATFTTKLFADEGRRIVEVPQSFIYTLGKADPGKGTQGLQFRELRNYYDMGTLESAFAKSS</sequence>